<evidence type="ECO:0000313" key="8">
    <source>
        <dbReference type="EMBL" id="PWK54866.1"/>
    </source>
</evidence>
<dbReference type="RefSeq" id="WP_109760645.1">
    <property type="nucleotide sequence ID" value="NZ_CP034588.1"/>
</dbReference>
<evidence type="ECO:0000259" key="7">
    <source>
        <dbReference type="Pfam" id="PF00892"/>
    </source>
</evidence>
<feature type="transmembrane region" description="Helical" evidence="6">
    <location>
        <begin position="12"/>
        <end position="29"/>
    </location>
</feature>
<feature type="domain" description="EamA" evidence="7">
    <location>
        <begin position="12"/>
        <end position="143"/>
    </location>
</feature>
<evidence type="ECO:0000256" key="3">
    <source>
        <dbReference type="ARBA" id="ARBA00022692"/>
    </source>
</evidence>
<name>A0A316G4M3_9RHOB</name>
<keyword evidence="9" id="KW-1185">Reference proteome</keyword>
<proteinExistence type="inferred from homology"/>
<reference evidence="8 9" key="1">
    <citation type="submission" date="2018-05" db="EMBL/GenBank/DDBJ databases">
        <title>Genomic Encyclopedia of Type Strains, Phase IV (KMG-IV): sequencing the most valuable type-strain genomes for metagenomic binning, comparative biology and taxonomic classification.</title>
        <authorList>
            <person name="Goeker M."/>
        </authorList>
    </citation>
    <scope>NUCLEOTIDE SEQUENCE [LARGE SCALE GENOMIC DNA]</scope>
    <source>
        <strain evidence="8 9">DSM 103371</strain>
    </source>
</reference>
<comment type="subcellular location">
    <subcellularLocation>
        <location evidence="1">Membrane</location>
        <topology evidence="1">Multi-pass membrane protein</topology>
    </subcellularLocation>
</comment>
<feature type="transmembrane region" description="Helical" evidence="6">
    <location>
        <begin position="219"/>
        <end position="241"/>
    </location>
</feature>
<feature type="transmembrane region" description="Helical" evidence="6">
    <location>
        <begin position="127"/>
        <end position="147"/>
    </location>
</feature>
<sequence length="312" mass="33421">MHPEIDNPARAISLKVSSVFLFVIMASLIKVASEEVPPGEAVFFRSLFAIPVIVAWLASRGELKTGFRTTSVRAHVFRGLIGTSAMALSFAGLAILPLYEVKAIQYASPLFVVVLAALMLGEKVRKVRLTAVFMGLIGVLIVLWPRLTAFTDGSADEKLAFGAMVVLSGSLCAAFAQIHVRRMVETEQTAAIVFWFSLTATMLALLTLPFGWAVPSPRAAVMLIGAGLIGGVGQILLTSAYRFADTGVIAPFEYASMLFAVGIGYTVFSEVPTAQQMVGAAVVIAAGVLIILRERQLKLQRGKARQIVTKYG</sequence>
<feature type="transmembrane region" description="Helical" evidence="6">
    <location>
        <begin position="248"/>
        <end position="268"/>
    </location>
</feature>
<dbReference type="AlphaFoldDB" id="A0A316G4M3"/>
<feature type="transmembrane region" description="Helical" evidence="6">
    <location>
        <begin position="159"/>
        <end position="180"/>
    </location>
</feature>
<feature type="transmembrane region" description="Helical" evidence="6">
    <location>
        <begin position="41"/>
        <end position="58"/>
    </location>
</feature>
<evidence type="ECO:0000256" key="5">
    <source>
        <dbReference type="ARBA" id="ARBA00023136"/>
    </source>
</evidence>
<evidence type="ECO:0000256" key="2">
    <source>
        <dbReference type="ARBA" id="ARBA00009853"/>
    </source>
</evidence>
<evidence type="ECO:0000313" key="9">
    <source>
        <dbReference type="Proteomes" id="UP000245390"/>
    </source>
</evidence>
<dbReference type="EMBL" id="QGGV01000010">
    <property type="protein sequence ID" value="PWK54866.1"/>
    <property type="molecule type" value="Genomic_DNA"/>
</dbReference>
<comment type="similarity">
    <text evidence="2">Belongs to the drug/metabolite transporter (DMT) superfamily. 10 TMS drug/metabolite exporter (DME) (TC 2.A.7.3) family.</text>
</comment>
<dbReference type="GO" id="GO:0016020">
    <property type="term" value="C:membrane"/>
    <property type="evidence" value="ECO:0007669"/>
    <property type="project" value="UniProtKB-SubCell"/>
</dbReference>
<feature type="transmembrane region" description="Helical" evidence="6">
    <location>
        <begin position="79"/>
        <end position="97"/>
    </location>
</feature>
<dbReference type="PANTHER" id="PTHR22911">
    <property type="entry name" value="ACYL-MALONYL CONDENSING ENZYME-RELATED"/>
    <property type="match status" value="1"/>
</dbReference>
<dbReference type="OrthoDB" id="8478503at2"/>
<dbReference type="InterPro" id="IPR000620">
    <property type="entry name" value="EamA_dom"/>
</dbReference>
<dbReference type="SUPFAM" id="SSF103481">
    <property type="entry name" value="Multidrug resistance efflux transporter EmrE"/>
    <property type="match status" value="2"/>
</dbReference>
<comment type="caution">
    <text evidence="8">The sequence shown here is derived from an EMBL/GenBank/DDBJ whole genome shotgun (WGS) entry which is preliminary data.</text>
</comment>
<feature type="transmembrane region" description="Helical" evidence="6">
    <location>
        <begin position="274"/>
        <end position="292"/>
    </location>
</feature>
<protein>
    <submittedName>
        <fullName evidence="8">Drug/metabolite transporter (DMT)-like permease</fullName>
    </submittedName>
</protein>
<feature type="domain" description="EamA" evidence="7">
    <location>
        <begin position="161"/>
        <end position="291"/>
    </location>
</feature>
<evidence type="ECO:0000256" key="1">
    <source>
        <dbReference type="ARBA" id="ARBA00004141"/>
    </source>
</evidence>
<accession>A0A316G4M3</accession>
<gene>
    <name evidence="8" type="ORF">C8D95_110160</name>
</gene>
<dbReference type="InterPro" id="IPR037185">
    <property type="entry name" value="EmrE-like"/>
</dbReference>
<dbReference type="KEGG" id="salo:EF888_00600"/>
<keyword evidence="5 6" id="KW-0472">Membrane</keyword>
<keyword evidence="4 6" id="KW-1133">Transmembrane helix</keyword>
<dbReference type="Proteomes" id="UP000245390">
    <property type="component" value="Unassembled WGS sequence"/>
</dbReference>
<dbReference type="Pfam" id="PF00892">
    <property type="entry name" value="EamA"/>
    <property type="match status" value="2"/>
</dbReference>
<dbReference type="PANTHER" id="PTHR22911:SF6">
    <property type="entry name" value="SOLUTE CARRIER FAMILY 35 MEMBER G1"/>
    <property type="match status" value="1"/>
</dbReference>
<organism evidence="8 9">
    <name type="scientific">Silicimonas algicola</name>
    <dbReference type="NCBI Taxonomy" id="1826607"/>
    <lineage>
        <taxon>Bacteria</taxon>
        <taxon>Pseudomonadati</taxon>
        <taxon>Pseudomonadota</taxon>
        <taxon>Alphaproteobacteria</taxon>
        <taxon>Rhodobacterales</taxon>
        <taxon>Paracoccaceae</taxon>
    </lineage>
</organism>
<evidence type="ECO:0000256" key="4">
    <source>
        <dbReference type="ARBA" id="ARBA00022989"/>
    </source>
</evidence>
<keyword evidence="3 6" id="KW-0812">Transmembrane</keyword>
<feature type="transmembrane region" description="Helical" evidence="6">
    <location>
        <begin position="103"/>
        <end position="120"/>
    </location>
</feature>
<feature type="transmembrane region" description="Helical" evidence="6">
    <location>
        <begin position="192"/>
        <end position="213"/>
    </location>
</feature>
<evidence type="ECO:0000256" key="6">
    <source>
        <dbReference type="SAM" id="Phobius"/>
    </source>
</evidence>